<dbReference type="Pfam" id="PF16448">
    <property type="entry name" value="LapD_MoxY_N"/>
    <property type="match status" value="1"/>
</dbReference>
<dbReference type="InterPro" id="IPR050706">
    <property type="entry name" value="Cyclic-di-GMP_PDE-like"/>
</dbReference>
<dbReference type="SMART" id="SM00267">
    <property type="entry name" value="GGDEF"/>
    <property type="match status" value="1"/>
</dbReference>
<evidence type="ECO:0000259" key="3">
    <source>
        <dbReference type="PROSITE" id="PS50885"/>
    </source>
</evidence>
<dbReference type="Proteomes" id="UP000254040">
    <property type="component" value="Unassembled WGS sequence"/>
</dbReference>
<evidence type="ECO:0000313" key="7">
    <source>
        <dbReference type="Proteomes" id="UP000054985"/>
    </source>
</evidence>
<dbReference type="Gene3D" id="3.20.20.450">
    <property type="entry name" value="EAL domain"/>
    <property type="match status" value="1"/>
</dbReference>
<dbReference type="SMART" id="SM00304">
    <property type="entry name" value="HAMP"/>
    <property type="match status" value="1"/>
</dbReference>
<accession>A0A378K176</accession>
<feature type="transmembrane region" description="Helical" evidence="1">
    <location>
        <begin position="155"/>
        <end position="175"/>
    </location>
</feature>
<dbReference type="Pfam" id="PF00563">
    <property type="entry name" value="EAL"/>
    <property type="match status" value="1"/>
</dbReference>
<dbReference type="CDD" id="cd06225">
    <property type="entry name" value="HAMP"/>
    <property type="match status" value="1"/>
</dbReference>
<sequence length="639" mass="73088">MTLNKKMALCVLMMLLLVFIGTYFITMNNARNFFIQQLESNAQDTATSLGLSLSQSLLNHDLPTVNSMVQAVFDRGYFSFIQVKDIKGKVIVTKQFVSPHNNIPQWFVHLIQWPLTKKNSLVMDGWMQAGEVSVISDPNNVYSSLWRNAVEMVKAYFVFALAALLLTYGFIQLLMRPLKRVTSQALAISEHEFPIETHIPRTPELKQVTLAMNQMVLKIKSLFEDQLQQAELLRVQVYQDPLTGLSNRRYFLQQLSAILDNEDEYIPGYVLMIVIDGLDELNHKQGYQQGDNLVLLVAKICKEFWSDSSVSSIARISGSTFALISHELDPEIFDNQCMEFESSLRQAISDIKLCQAHMGASGYFAHQSVSNLLSMVDLSVKKAREQQVFYCQKEHDTFKYRRLITRDDVVTFLNQKRIHLYAQGVTNGKEYLHKEIFVRILDLNNDQLGAGYFMPAAEKMGLAYLIDQYVLNELAAKKIASNECFALNVSEDTLVNNEHRDAYLHQLKKIPQAVLKNLSLEISESKVLESFTEVKLFAKQVQKLGVKIGVDRVGIHFSPLHYLSELHVDYLKLHGSLVQDIDENESKQFFIHYFNEMAKTLDIQVIATQVEQEAQWHALELVHVSWGQGRYLDPIVLLD</sequence>
<dbReference type="InterPro" id="IPR035919">
    <property type="entry name" value="EAL_sf"/>
</dbReference>
<feature type="domain" description="EAL" evidence="2">
    <location>
        <begin position="393"/>
        <end position="639"/>
    </location>
</feature>
<dbReference type="PANTHER" id="PTHR33121">
    <property type="entry name" value="CYCLIC DI-GMP PHOSPHODIESTERASE PDEF"/>
    <property type="match status" value="1"/>
</dbReference>
<dbReference type="GO" id="GO:0071111">
    <property type="term" value="F:cyclic-guanylate-specific phosphodiesterase activity"/>
    <property type="evidence" value="ECO:0007669"/>
    <property type="project" value="InterPro"/>
</dbReference>
<keyword evidence="7" id="KW-1185">Reference proteome</keyword>
<keyword evidence="1" id="KW-1133">Transmembrane helix</keyword>
<dbReference type="SUPFAM" id="SSF55073">
    <property type="entry name" value="Nucleotide cyclase"/>
    <property type="match status" value="1"/>
</dbReference>
<dbReference type="InterPro" id="IPR001633">
    <property type="entry name" value="EAL_dom"/>
</dbReference>
<feature type="transmembrane region" description="Helical" evidence="1">
    <location>
        <begin position="6"/>
        <end position="26"/>
    </location>
</feature>
<keyword evidence="1" id="KW-0472">Membrane</keyword>
<dbReference type="GO" id="GO:0016020">
    <property type="term" value="C:membrane"/>
    <property type="evidence" value="ECO:0007669"/>
    <property type="project" value="InterPro"/>
</dbReference>
<dbReference type="SUPFAM" id="SSF141868">
    <property type="entry name" value="EAL domain-like"/>
    <property type="match status" value="1"/>
</dbReference>
<dbReference type="Proteomes" id="UP000054985">
    <property type="component" value="Unassembled WGS sequence"/>
</dbReference>
<name>A0A378K176_9GAMM</name>
<dbReference type="PROSITE" id="PS50887">
    <property type="entry name" value="GGDEF"/>
    <property type="match status" value="1"/>
</dbReference>
<evidence type="ECO:0000313" key="6">
    <source>
        <dbReference type="EMBL" id="STX63368.1"/>
    </source>
</evidence>
<reference evidence="5 7" key="1">
    <citation type="submission" date="2015-11" db="EMBL/GenBank/DDBJ databases">
        <title>Genomic analysis of 38 Legionella species identifies large and diverse effector repertoires.</title>
        <authorList>
            <person name="Burstein D."/>
            <person name="Amaro F."/>
            <person name="Zusman T."/>
            <person name="Lifshitz Z."/>
            <person name="Cohen O."/>
            <person name="Gilbert J.A."/>
            <person name="Pupko T."/>
            <person name="Shuman H.A."/>
            <person name="Segal G."/>
        </authorList>
    </citation>
    <scope>NUCLEOTIDE SEQUENCE [LARGE SCALE GENOMIC DNA]</scope>
    <source>
        <strain evidence="5 7">ATCC 43877</strain>
    </source>
</reference>
<evidence type="ECO:0000259" key="4">
    <source>
        <dbReference type="PROSITE" id="PS50887"/>
    </source>
</evidence>
<dbReference type="GO" id="GO:0007165">
    <property type="term" value="P:signal transduction"/>
    <property type="evidence" value="ECO:0007669"/>
    <property type="project" value="InterPro"/>
</dbReference>
<dbReference type="GO" id="GO:0016301">
    <property type="term" value="F:kinase activity"/>
    <property type="evidence" value="ECO:0007669"/>
    <property type="project" value="UniProtKB-KW"/>
</dbReference>
<dbReference type="PROSITE" id="PS50883">
    <property type="entry name" value="EAL"/>
    <property type="match status" value="1"/>
</dbReference>
<dbReference type="CDD" id="cd01949">
    <property type="entry name" value="GGDEF"/>
    <property type="match status" value="1"/>
</dbReference>
<dbReference type="InterPro" id="IPR043128">
    <property type="entry name" value="Rev_trsase/Diguanyl_cyclase"/>
</dbReference>
<dbReference type="STRING" id="39962.Lmor_2914"/>
<feature type="domain" description="GGDEF" evidence="4">
    <location>
        <begin position="266"/>
        <end position="393"/>
    </location>
</feature>
<dbReference type="AlphaFoldDB" id="A0A378K176"/>
<dbReference type="CDD" id="cd01948">
    <property type="entry name" value="EAL"/>
    <property type="match status" value="1"/>
</dbReference>
<keyword evidence="6" id="KW-0418">Kinase</keyword>
<dbReference type="RefSeq" id="WP_028385128.1">
    <property type="nucleotide sequence ID" value="NZ_CAAAJG010000026.1"/>
</dbReference>
<evidence type="ECO:0000259" key="2">
    <source>
        <dbReference type="PROSITE" id="PS50883"/>
    </source>
</evidence>
<keyword evidence="1" id="KW-0812">Transmembrane</keyword>
<dbReference type="Gene3D" id="6.20.270.20">
    <property type="entry name" value="LapD/MoxY periplasmic domain"/>
    <property type="match status" value="1"/>
</dbReference>
<dbReference type="InterPro" id="IPR003660">
    <property type="entry name" value="HAMP_dom"/>
</dbReference>
<evidence type="ECO:0000256" key="1">
    <source>
        <dbReference type="SAM" id="Phobius"/>
    </source>
</evidence>
<dbReference type="PROSITE" id="PS50885">
    <property type="entry name" value="HAMP"/>
    <property type="match status" value="1"/>
</dbReference>
<gene>
    <name evidence="6" type="primary">csrD</name>
    <name evidence="5" type="ORF">Lmor_2914</name>
    <name evidence="6" type="ORF">NCTC12239_02312</name>
</gene>
<dbReference type="Gene3D" id="3.30.110.200">
    <property type="match status" value="1"/>
</dbReference>
<keyword evidence="6" id="KW-0808">Transferase</keyword>
<dbReference type="Pfam" id="PF00990">
    <property type="entry name" value="GGDEF"/>
    <property type="match status" value="1"/>
</dbReference>
<dbReference type="EMBL" id="LNYN01000042">
    <property type="protein sequence ID" value="KTD30807.1"/>
    <property type="molecule type" value="Genomic_DNA"/>
</dbReference>
<dbReference type="InterPro" id="IPR032244">
    <property type="entry name" value="LapD_MoxY_N"/>
</dbReference>
<feature type="domain" description="HAMP" evidence="3">
    <location>
        <begin position="172"/>
        <end position="224"/>
    </location>
</feature>
<proteinExistence type="predicted"/>
<dbReference type="SMART" id="SM00052">
    <property type="entry name" value="EAL"/>
    <property type="match status" value="1"/>
</dbReference>
<evidence type="ECO:0000313" key="8">
    <source>
        <dbReference type="Proteomes" id="UP000254040"/>
    </source>
</evidence>
<evidence type="ECO:0000313" key="5">
    <source>
        <dbReference type="EMBL" id="KTD30807.1"/>
    </source>
</evidence>
<protein>
    <submittedName>
        <fullName evidence="5 6">Two component histidine kinase</fullName>
    </submittedName>
</protein>
<dbReference type="PANTHER" id="PTHR33121:SF79">
    <property type="entry name" value="CYCLIC DI-GMP PHOSPHODIESTERASE PDED-RELATED"/>
    <property type="match status" value="1"/>
</dbReference>
<dbReference type="Gene3D" id="3.30.70.270">
    <property type="match status" value="1"/>
</dbReference>
<dbReference type="EMBL" id="UGOG01000001">
    <property type="protein sequence ID" value="STX63368.1"/>
    <property type="molecule type" value="Genomic_DNA"/>
</dbReference>
<dbReference type="Pfam" id="PF00672">
    <property type="entry name" value="HAMP"/>
    <property type="match status" value="1"/>
</dbReference>
<organism evidence="6 8">
    <name type="scientific">Legionella moravica</name>
    <dbReference type="NCBI Taxonomy" id="39962"/>
    <lineage>
        <taxon>Bacteria</taxon>
        <taxon>Pseudomonadati</taxon>
        <taxon>Pseudomonadota</taxon>
        <taxon>Gammaproteobacteria</taxon>
        <taxon>Legionellales</taxon>
        <taxon>Legionellaceae</taxon>
        <taxon>Legionella</taxon>
    </lineage>
</organism>
<dbReference type="InterPro" id="IPR042461">
    <property type="entry name" value="LapD_MoxY_peri_C"/>
</dbReference>
<dbReference type="OrthoDB" id="5894408at2"/>
<dbReference type="InterPro" id="IPR029787">
    <property type="entry name" value="Nucleotide_cyclase"/>
</dbReference>
<reference evidence="6 8" key="2">
    <citation type="submission" date="2018-06" db="EMBL/GenBank/DDBJ databases">
        <authorList>
            <consortium name="Pathogen Informatics"/>
            <person name="Doyle S."/>
        </authorList>
    </citation>
    <scope>NUCLEOTIDE SEQUENCE [LARGE SCALE GENOMIC DNA]</scope>
    <source>
        <strain evidence="6 8">NCTC12239</strain>
    </source>
</reference>
<dbReference type="InterPro" id="IPR000160">
    <property type="entry name" value="GGDEF_dom"/>
</dbReference>